<accession>A0A645D2X8</accession>
<gene>
    <name evidence="1" type="ORF">SDC9_130785</name>
</gene>
<reference evidence="1" key="1">
    <citation type="submission" date="2019-08" db="EMBL/GenBank/DDBJ databases">
        <authorList>
            <person name="Kucharzyk K."/>
            <person name="Murdoch R.W."/>
            <person name="Higgins S."/>
            <person name="Loffler F."/>
        </authorList>
    </citation>
    <scope>NUCLEOTIDE SEQUENCE</scope>
</reference>
<proteinExistence type="predicted"/>
<evidence type="ECO:0000313" key="1">
    <source>
        <dbReference type="EMBL" id="MPM83716.1"/>
    </source>
</evidence>
<comment type="caution">
    <text evidence="1">The sequence shown here is derived from an EMBL/GenBank/DDBJ whole genome shotgun (WGS) entry which is preliminary data.</text>
</comment>
<name>A0A645D2X8_9ZZZZ</name>
<sequence>MSRPADQRRWLYIPHFLDLNRVHRLLRKWHIGEQCYLSVKQRKFQSPVHAIRYITKYLVKMPRRGFPDWMLHYSGLRFYQPSRALGTLDAGNVRRPAKPPALQQPRMMREPVERIAECRCNVVFVHYDPSLDKMVCSPVIAGEKESIKLFPGAVEIKDFDFERQREFSVWGFERMEDVRYFNEAWCSPLFHRRLEEKIEQRKTMLLAQWSASA</sequence>
<dbReference type="EMBL" id="VSSQ01032453">
    <property type="protein sequence ID" value="MPM83716.1"/>
    <property type="molecule type" value="Genomic_DNA"/>
</dbReference>
<protein>
    <submittedName>
        <fullName evidence="1">Uncharacterized protein</fullName>
    </submittedName>
</protein>
<dbReference type="AlphaFoldDB" id="A0A645D2X8"/>
<organism evidence="1">
    <name type="scientific">bioreactor metagenome</name>
    <dbReference type="NCBI Taxonomy" id="1076179"/>
    <lineage>
        <taxon>unclassified sequences</taxon>
        <taxon>metagenomes</taxon>
        <taxon>ecological metagenomes</taxon>
    </lineage>
</organism>